<dbReference type="Proteomes" id="UP000016936">
    <property type="component" value="Unassembled WGS sequence"/>
</dbReference>
<organism evidence="1 2">
    <name type="scientific">Cochliobolus heterostrophus (strain C5 / ATCC 48332 / race O)</name>
    <name type="common">Southern corn leaf blight fungus</name>
    <name type="synonym">Bipolaris maydis</name>
    <dbReference type="NCBI Taxonomy" id="701091"/>
    <lineage>
        <taxon>Eukaryota</taxon>
        <taxon>Fungi</taxon>
        <taxon>Dikarya</taxon>
        <taxon>Ascomycota</taxon>
        <taxon>Pezizomycotina</taxon>
        <taxon>Dothideomycetes</taxon>
        <taxon>Pleosporomycetidae</taxon>
        <taxon>Pleosporales</taxon>
        <taxon>Pleosporineae</taxon>
        <taxon>Pleosporaceae</taxon>
        <taxon>Bipolaris</taxon>
    </lineage>
</organism>
<name>M2UH17_COCH5</name>
<dbReference type="eggNOG" id="ENOG502SSS1">
    <property type="taxonomic scope" value="Eukaryota"/>
</dbReference>
<dbReference type="OMA" id="ICATANV"/>
<sequence>MLHGVSTTGDAKLVRCPKRTLERLRHLNEAEIITLFTPIVPHPPSTTLAKDMDPFEPLGRVLPRKVRHVPYRLDYGKTETHADFLPSSGAVIVVICATANVLGYDAQAFEKQLQFTRGIAKDIKENNSIAGIPFAVLLISNDAAGRGYINASYDLPAVITANDYTAAALNNAVRVLFGI</sequence>
<keyword evidence="2" id="KW-1185">Reference proteome</keyword>
<proteinExistence type="predicted"/>
<reference evidence="1 2" key="1">
    <citation type="journal article" date="2012" name="PLoS Pathog.">
        <title>Diverse lifestyles and strategies of plant pathogenesis encoded in the genomes of eighteen Dothideomycetes fungi.</title>
        <authorList>
            <person name="Ohm R.A."/>
            <person name="Feau N."/>
            <person name="Henrissat B."/>
            <person name="Schoch C.L."/>
            <person name="Horwitz B.A."/>
            <person name="Barry K.W."/>
            <person name="Condon B.J."/>
            <person name="Copeland A.C."/>
            <person name="Dhillon B."/>
            <person name="Glaser F."/>
            <person name="Hesse C.N."/>
            <person name="Kosti I."/>
            <person name="LaButti K."/>
            <person name="Lindquist E.A."/>
            <person name="Lucas S."/>
            <person name="Salamov A.A."/>
            <person name="Bradshaw R.E."/>
            <person name="Ciuffetti L."/>
            <person name="Hamelin R.C."/>
            <person name="Kema G.H.J."/>
            <person name="Lawrence C."/>
            <person name="Scott J.A."/>
            <person name="Spatafora J.W."/>
            <person name="Turgeon B.G."/>
            <person name="de Wit P.J.G.M."/>
            <person name="Zhong S."/>
            <person name="Goodwin S.B."/>
            <person name="Grigoriev I.V."/>
        </authorList>
    </citation>
    <scope>NUCLEOTIDE SEQUENCE [LARGE SCALE GENOMIC DNA]</scope>
    <source>
        <strain evidence="2">C5 / ATCC 48332 / race O</strain>
    </source>
</reference>
<dbReference type="HOGENOM" id="CLU_1349357_0_0_1"/>
<evidence type="ECO:0008006" key="3">
    <source>
        <dbReference type="Google" id="ProtNLM"/>
    </source>
</evidence>
<dbReference type="AlphaFoldDB" id="M2UH17"/>
<evidence type="ECO:0000313" key="1">
    <source>
        <dbReference type="EMBL" id="EMD87273.1"/>
    </source>
</evidence>
<protein>
    <recommendedName>
        <fullName evidence="3">Glycoside hydrolase family 3 C-terminal domain-containing protein</fullName>
    </recommendedName>
</protein>
<dbReference type="OrthoDB" id="47059at2759"/>
<evidence type="ECO:0000313" key="2">
    <source>
        <dbReference type="Proteomes" id="UP000016936"/>
    </source>
</evidence>
<accession>M2UH17</accession>
<gene>
    <name evidence="1" type="ORF">COCHEDRAFT_1113977</name>
</gene>
<dbReference type="EMBL" id="KB445582">
    <property type="protein sequence ID" value="EMD87273.1"/>
    <property type="molecule type" value="Genomic_DNA"/>
</dbReference>
<reference evidence="2" key="2">
    <citation type="journal article" date="2013" name="PLoS Genet.">
        <title>Comparative genome structure, secondary metabolite, and effector coding capacity across Cochliobolus pathogens.</title>
        <authorList>
            <person name="Condon B.J."/>
            <person name="Leng Y."/>
            <person name="Wu D."/>
            <person name="Bushley K.E."/>
            <person name="Ohm R.A."/>
            <person name="Otillar R."/>
            <person name="Martin J."/>
            <person name="Schackwitz W."/>
            <person name="Grimwood J."/>
            <person name="MohdZainudin N."/>
            <person name="Xue C."/>
            <person name="Wang R."/>
            <person name="Manning V.A."/>
            <person name="Dhillon B."/>
            <person name="Tu Z.J."/>
            <person name="Steffenson B.J."/>
            <person name="Salamov A."/>
            <person name="Sun H."/>
            <person name="Lowry S."/>
            <person name="LaButti K."/>
            <person name="Han J."/>
            <person name="Copeland A."/>
            <person name="Lindquist E."/>
            <person name="Barry K."/>
            <person name="Schmutz J."/>
            <person name="Baker S.E."/>
            <person name="Ciuffetti L.M."/>
            <person name="Grigoriev I.V."/>
            <person name="Zhong S."/>
            <person name="Turgeon B.G."/>
        </authorList>
    </citation>
    <scope>NUCLEOTIDE SEQUENCE [LARGE SCALE GENOMIC DNA]</scope>
    <source>
        <strain evidence="2">C5 / ATCC 48332 / race O</strain>
    </source>
</reference>